<gene>
    <name evidence="2" type="ORF">DOMOVOI_05490</name>
</gene>
<accession>A0A9E7MRA7</accession>
<evidence type="ECO:0000313" key="3">
    <source>
        <dbReference type="Proteomes" id="UP001057221"/>
    </source>
</evidence>
<name>A0A9E7MRA7_9CAUD</name>
<proteinExistence type="predicted"/>
<keyword evidence="3" id="KW-1185">Reference proteome</keyword>
<keyword evidence="1" id="KW-1133">Transmembrane helix</keyword>
<protein>
    <submittedName>
        <fullName evidence="2">Uncharacterized protein</fullName>
    </submittedName>
</protein>
<organism evidence="2 3">
    <name type="scientific">Brevundimonas phage vB_BpoS-Domovoi</name>
    <dbReference type="NCBI Taxonomy" id="2948598"/>
    <lineage>
        <taxon>Viruses</taxon>
        <taxon>Duplodnaviria</taxon>
        <taxon>Heunggongvirae</taxon>
        <taxon>Uroviricota</taxon>
        <taxon>Caudoviricetes</taxon>
        <taxon>Jeanschmidtviridae</taxon>
        <taxon>Marchewkavirus</taxon>
        <taxon>Marchewkavirus domovoi</taxon>
    </lineage>
</organism>
<feature type="transmembrane region" description="Helical" evidence="1">
    <location>
        <begin position="6"/>
        <end position="24"/>
    </location>
</feature>
<dbReference type="EMBL" id="ON529855">
    <property type="protein sequence ID" value="USN14999.1"/>
    <property type="molecule type" value="Genomic_DNA"/>
</dbReference>
<evidence type="ECO:0000313" key="2">
    <source>
        <dbReference type="EMBL" id="USN14999.1"/>
    </source>
</evidence>
<sequence length="30" mass="3255">MWALNAILGAIALFVVVGLAYLTLTMSEWS</sequence>
<keyword evidence="1" id="KW-0472">Membrane</keyword>
<evidence type="ECO:0000256" key="1">
    <source>
        <dbReference type="SAM" id="Phobius"/>
    </source>
</evidence>
<reference evidence="2 3" key="1">
    <citation type="submission" date="2022-05" db="EMBL/GenBank/DDBJ databases">
        <authorList>
            <person name="Friedrich I."/>
            <person name="Poehlein A."/>
            <person name="Schneider D."/>
            <person name="Hertel R."/>
            <person name="Daniel R."/>
        </authorList>
    </citation>
    <scope>NUCLEOTIDE SEQUENCE [LARGE SCALE GENOMIC DNA]</scope>
</reference>
<keyword evidence="1" id="KW-0812">Transmembrane</keyword>
<dbReference type="Proteomes" id="UP001057221">
    <property type="component" value="Segment"/>
</dbReference>